<proteinExistence type="predicted"/>
<dbReference type="Proteomes" id="UP001208689">
    <property type="component" value="Chromosome"/>
</dbReference>
<accession>A0ABY6HS56</accession>
<sequence length="127" mass="13860">MSINISGEGMAIFENFVVKATFVSLNNSYLLMVTDQEQFGIGTVTLSSPPTEFGTKATSSPFNIFGMKNSMLSNAIGRNASKHLKKPVLSLVLLVEKDFKQEIIIKTTMEAVNKAIEDVISKGNNKI</sequence>
<evidence type="ECO:0000313" key="1">
    <source>
        <dbReference type="EMBL" id="UYP46352.1"/>
    </source>
</evidence>
<dbReference type="EMBL" id="CP104013">
    <property type="protein sequence ID" value="UYP46352.1"/>
    <property type="molecule type" value="Genomic_DNA"/>
</dbReference>
<reference evidence="1" key="1">
    <citation type="submission" date="2022-09" db="EMBL/GenBank/DDBJ databases">
        <title>Actin cytoskeleton and complex cell architecture in an #Asgard archaeon.</title>
        <authorList>
            <person name="Ponce Toledo R.I."/>
            <person name="Schleper C."/>
            <person name="Rodrigues Oliveira T."/>
            <person name="Wollweber F."/>
            <person name="Xu J."/>
            <person name="Rittmann S."/>
            <person name="Klingl A."/>
            <person name="Pilhofer M."/>
        </authorList>
    </citation>
    <scope>NUCLEOTIDE SEQUENCE</scope>
    <source>
        <strain evidence="1">B-35</strain>
    </source>
</reference>
<name>A0ABY6HS56_9ARCH</name>
<gene>
    <name evidence="1" type="ORF">NEF87_002637</name>
</gene>
<keyword evidence="2" id="KW-1185">Reference proteome</keyword>
<organism evidence="1 2">
    <name type="scientific">Candidatus Lokiarchaeum ossiferum</name>
    <dbReference type="NCBI Taxonomy" id="2951803"/>
    <lineage>
        <taxon>Archaea</taxon>
        <taxon>Promethearchaeati</taxon>
        <taxon>Promethearchaeota</taxon>
        <taxon>Promethearchaeia</taxon>
        <taxon>Promethearchaeales</taxon>
        <taxon>Promethearchaeaceae</taxon>
        <taxon>Candidatus Lokiarchaeum</taxon>
    </lineage>
</organism>
<protein>
    <recommendedName>
        <fullName evidence="3">Proteasome assembly chaperone 3</fullName>
    </recommendedName>
</protein>
<evidence type="ECO:0000313" key="2">
    <source>
        <dbReference type="Proteomes" id="UP001208689"/>
    </source>
</evidence>
<evidence type="ECO:0008006" key="3">
    <source>
        <dbReference type="Google" id="ProtNLM"/>
    </source>
</evidence>